<gene>
    <name evidence="2" type="ORF">SAMN05720469_11512</name>
</gene>
<evidence type="ECO:0008006" key="4">
    <source>
        <dbReference type="Google" id="ProtNLM"/>
    </source>
</evidence>
<proteinExistence type="predicted"/>
<evidence type="ECO:0000256" key="1">
    <source>
        <dbReference type="SAM" id="SignalP"/>
    </source>
</evidence>
<feature type="signal peptide" evidence="1">
    <location>
        <begin position="1"/>
        <end position="20"/>
    </location>
</feature>
<evidence type="ECO:0000313" key="3">
    <source>
        <dbReference type="Proteomes" id="UP000184275"/>
    </source>
</evidence>
<reference evidence="3" key="1">
    <citation type="submission" date="2016-11" db="EMBL/GenBank/DDBJ databases">
        <authorList>
            <person name="Varghese N."/>
            <person name="Submissions S."/>
        </authorList>
    </citation>
    <scope>NUCLEOTIDE SEQUENCE [LARGE SCALE GENOMIC DNA]</scope>
    <source>
        <strain evidence="3">UWOS</strain>
    </source>
</reference>
<dbReference type="RefSeq" id="WP_073304337.1">
    <property type="nucleotide sequence ID" value="NZ_FRAW01000015.1"/>
</dbReference>
<organism evidence="2 3">
    <name type="scientific">Fibrobacter intestinalis</name>
    <dbReference type="NCBI Taxonomy" id="28122"/>
    <lineage>
        <taxon>Bacteria</taxon>
        <taxon>Pseudomonadati</taxon>
        <taxon>Fibrobacterota</taxon>
        <taxon>Fibrobacteria</taxon>
        <taxon>Fibrobacterales</taxon>
        <taxon>Fibrobacteraceae</taxon>
        <taxon>Fibrobacter</taxon>
    </lineage>
</organism>
<dbReference type="EMBL" id="FRAW01000015">
    <property type="protein sequence ID" value="SHK71323.1"/>
    <property type="molecule type" value="Genomic_DNA"/>
</dbReference>
<feature type="chain" id="PRO_5013110682" description="Lipoprotein" evidence="1">
    <location>
        <begin position="21"/>
        <end position="285"/>
    </location>
</feature>
<sequence length="285" mass="32360">MKFYLSLFFAFAVIACSTHSEDPCKGPMIPLELLVSEACEEELSEDFGWQPAGFSPVIDNERGGSLRKVTHSKDWLIIRDNWMSPVKGKPNYRTFSPRVFISKIGSSVWDTIAPPTDAYVKNVFADSSGLYVGTYRSGEIWKYSPEEKNWKRLLKKNAEAGGWFDVMGIGRTSNRLVVNLAGYKDSIEEAAKRITTVIAIQKDSNWNQYEEEDGLQFLSAVEISGTFFVSAYDLGVCKLDLNSGNYQQLAKFPPPYRQTDSTRYAYKIFTHKEKLYAISHNVIYQ</sequence>
<keyword evidence="3" id="KW-1185">Reference proteome</keyword>
<keyword evidence="1" id="KW-0732">Signal</keyword>
<dbReference type="PROSITE" id="PS51257">
    <property type="entry name" value="PROKAR_LIPOPROTEIN"/>
    <property type="match status" value="1"/>
</dbReference>
<protein>
    <recommendedName>
        <fullName evidence="4">Lipoprotein</fullName>
    </recommendedName>
</protein>
<accession>A0A1M6UQ84</accession>
<name>A0A1M6UQ84_9BACT</name>
<dbReference type="Proteomes" id="UP000184275">
    <property type="component" value="Unassembled WGS sequence"/>
</dbReference>
<dbReference type="AlphaFoldDB" id="A0A1M6UQ84"/>
<evidence type="ECO:0000313" key="2">
    <source>
        <dbReference type="EMBL" id="SHK71323.1"/>
    </source>
</evidence>